<keyword evidence="3" id="KW-0804">Transcription</keyword>
<feature type="region of interest" description="Disordered" evidence="5">
    <location>
        <begin position="1"/>
        <end position="24"/>
    </location>
</feature>
<evidence type="ECO:0000256" key="5">
    <source>
        <dbReference type="SAM" id="MobiDB-lite"/>
    </source>
</evidence>
<feature type="region of interest" description="Disordered" evidence="5">
    <location>
        <begin position="325"/>
        <end position="346"/>
    </location>
</feature>
<comment type="caution">
    <text evidence="7">The sequence shown here is derived from an EMBL/GenBank/DDBJ whole genome shotgun (WGS) entry which is preliminary data.</text>
</comment>
<dbReference type="PANTHER" id="PTHR30055">
    <property type="entry name" value="HTH-TYPE TRANSCRIPTIONAL REGULATOR RUTR"/>
    <property type="match status" value="1"/>
</dbReference>
<protein>
    <recommendedName>
        <fullName evidence="6">HTH tetR-type domain-containing protein</fullName>
    </recommendedName>
</protein>
<dbReference type="PROSITE" id="PS01081">
    <property type="entry name" value="HTH_TETR_1"/>
    <property type="match status" value="1"/>
</dbReference>
<dbReference type="InterPro" id="IPR050109">
    <property type="entry name" value="HTH-type_TetR-like_transc_reg"/>
</dbReference>
<evidence type="ECO:0000259" key="6">
    <source>
        <dbReference type="PROSITE" id="PS50977"/>
    </source>
</evidence>
<sequence length="346" mass="38284">MTARPARVGSPRSRRGGGGPGAFSCRPSETQVVIGGRQFARLCLTQPALRTLFQFNLRYNRFAAWRRNSRDRGFPAIGQQRHRPVGCGSNCRRLRDDTSPRPPRWTAREQVRGGSAVSRSPARESDKAGRPRHFDDDTERRLVMDAAVRVMARNGFADMSVADILAEAELSTTSFYRHFQSKHALLAAIIRRDGESARRALERAIAAAPGPVAALEAWLDGLLDQFFEPMKASRTALFTTPEVHSAYQVSEIMEMRWLLSQPLVKVLRAGHRAGVLHSPKPEPDAVSMFAVVSSAATSPHGHRGSRKAARAQALRFIWPALSVTEPAASPGSRSRRSRKPRQQHTA</sequence>
<dbReference type="Pfam" id="PF00440">
    <property type="entry name" value="TetR_N"/>
    <property type="match status" value="1"/>
</dbReference>
<dbReference type="GO" id="GO:0003700">
    <property type="term" value="F:DNA-binding transcription factor activity"/>
    <property type="evidence" value="ECO:0007669"/>
    <property type="project" value="TreeGrafter"/>
</dbReference>
<feature type="DNA-binding region" description="H-T-H motif" evidence="4">
    <location>
        <begin position="160"/>
        <end position="179"/>
    </location>
</feature>
<evidence type="ECO:0000313" key="8">
    <source>
        <dbReference type="Proteomes" id="UP000242320"/>
    </source>
</evidence>
<evidence type="ECO:0000256" key="3">
    <source>
        <dbReference type="ARBA" id="ARBA00023163"/>
    </source>
</evidence>
<evidence type="ECO:0000313" key="7">
    <source>
        <dbReference type="EMBL" id="OSC32106.1"/>
    </source>
</evidence>
<keyword evidence="1" id="KW-0805">Transcription regulation</keyword>
<accession>A0A1X2LDR4</accession>
<dbReference type="Proteomes" id="UP000242320">
    <property type="component" value="Unassembled WGS sequence"/>
</dbReference>
<dbReference type="InterPro" id="IPR001647">
    <property type="entry name" value="HTH_TetR"/>
</dbReference>
<dbReference type="Gene3D" id="1.10.357.10">
    <property type="entry name" value="Tetracycline Repressor, domain 2"/>
    <property type="match status" value="1"/>
</dbReference>
<feature type="compositionally biased region" description="Low complexity" evidence="5">
    <location>
        <begin position="1"/>
        <end position="11"/>
    </location>
</feature>
<dbReference type="GO" id="GO:0000976">
    <property type="term" value="F:transcription cis-regulatory region binding"/>
    <property type="evidence" value="ECO:0007669"/>
    <property type="project" value="TreeGrafter"/>
</dbReference>
<proteinExistence type="predicted"/>
<organism evidence="7 8">
    <name type="scientific">Mycolicibacterium vulneris</name>
    <dbReference type="NCBI Taxonomy" id="547163"/>
    <lineage>
        <taxon>Bacteria</taxon>
        <taxon>Bacillati</taxon>
        <taxon>Actinomycetota</taxon>
        <taxon>Actinomycetes</taxon>
        <taxon>Mycobacteriales</taxon>
        <taxon>Mycobacteriaceae</taxon>
        <taxon>Mycolicibacterium</taxon>
    </lineage>
</organism>
<reference evidence="7 8" key="1">
    <citation type="submission" date="2017-04" db="EMBL/GenBank/DDBJ databases">
        <title>The new phylogeny of genus Mycobacterium.</title>
        <authorList>
            <person name="Tortoli E."/>
            <person name="Trovato A."/>
            <person name="Cirillo D.M."/>
        </authorList>
    </citation>
    <scope>NUCLEOTIDE SEQUENCE [LARGE SCALE GENOMIC DNA]</scope>
    <source>
        <strain evidence="7 8">DSM 45247</strain>
    </source>
</reference>
<keyword evidence="2 4" id="KW-0238">DNA-binding</keyword>
<gene>
    <name evidence="7" type="ORF">B8W69_03185</name>
</gene>
<dbReference type="EMBL" id="NCXM01000002">
    <property type="protein sequence ID" value="OSC32106.1"/>
    <property type="molecule type" value="Genomic_DNA"/>
</dbReference>
<evidence type="ECO:0000256" key="4">
    <source>
        <dbReference type="PROSITE-ProRule" id="PRU00335"/>
    </source>
</evidence>
<feature type="domain" description="HTH tetR-type" evidence="6">
    <location>
        <begin position="137"/>
        <end position="197"/>
    </location>
</feature>
<dbReference type="PRINTS" id="PR00455">
    <property type="entry name" value="HTHTETR"/>
</dbReference>
<feature type="compositionally biased region" description="Basic residues" evidence="5">
    <location>
        <begin position="333"/>
        <end position="346"/>
    </location>
</feature>
<evidence type="ECO:0000256" key="2">
    <source>
        <dbReference type="ARBA" id="ARBA00023125"/>
    </source>
</evidence>
<evidence type="ECO:0000256" key="1">
    <source>
        <dbReference type="ARBA" id="ARBA00023015"/>
    </source>
</evidence>
<name>A0A1X2LDR4_9MYCO</name>
<keyword evidence="8" id="KW-1185">Reference proteome</keyword>
<dbReference type="PROSITE" id="PS50977">
    <property type="entry name" value="HTH_TETR_2"/>
    <property type="match status" value="1"/>
</dbReference>
<dbReference type="InterPro" id="IPR023772">
    <property type="entry name" value="DNA-bd_HTH_TetR-type_CS"/>
</dbReference>
<dbReference type="AlphaFoldDB" id="A0A1X2LDR4"/>
<dbReference type="PANTHER" id="PTHR30055:SF234">
    <property type="entry name" value="HTH-TYPE TRANSCRIPTIONAL REGULATOR BETI"/>
    <property type="match status" value="1"/>
</dbReference>
<feature type="compositionally biased region" description="Basic and acidic residues" evidence="5">
    <location>
        <begin position="121"/>
        <end position="136"/>
    </location>
</feature>
<dbReference type="InterPro" id="IPR009057">
    <property type="entry name" value="Homeodomain-like_sf"/>
</dbReference>
<feature type="region of interest" description="Disordered" evidence="5">
    <location>
        <begin position="74"/>
        <end position="136"/>
    </location>
</feature>
<dbReference type="SUPFAM" id="SSF46689">
    <property type="entry name" value="Homeodomain-like"/>
    <property type="match status" value="1"/>
</dbReference>